<reference evidence="5 6" key="1">
    <citation type="submission" date="2024-07" db="EMBL/GenBank/DDBJ databases">
        <title>Chromosome-level genome assembly of the water stick insect Ranatra chinensis (Heteroptera: Nepidae).</title>
        <authorList>
            <person name="Liu X."/>
        </authorList>
    </citation>
    <scope>NUCLEOTIDE SEQUENCE [LARGE SCALE GENOMIC DNA]</scope>
    <source>
        <strain evidence="5">Cailab_2021Rc</strain>
        <tissue evidence="5">Muscle</tissue>
    </source>
</reference>
<feature type="region of interest" description="Disordered" evidence="3">
    <location>
        <begin position="699"/>
        <end position="741"/>
    </location>
</feature>
<dbReference type="PANTHER" id="PTHR13069:SF37">
    <property type="entry name" value="FIRE DANCER"/>
    <property type="match status" value="1"/>
</dbReference>
<feature type="compositionally biased region" description="Acidic residues" evidence="3">
    <location>
        <begin position="331"/>
        <end position="341"/>
    </location>
</feature>
<proteinExistence type="predicted"/>
<name>A0ABD0Z214_9HEMI</name>
<feature type="compositionally biased region" description="Polar residues" evidence="3">
    <location>
        <begin position="307"/>
        <end position="318"/>
    </location>
</feature>
<feature type="compositionally biased region" description="Low complexity" evidence="3">
    <location>
        <begin position="119"/>
        <end position="130"/>
    </location>
</feature>
<dbReference type="Pfam" id="PF08241">
    <property type="entry name" value="Methyltransf_11"/>
    <property type="match status" value="1"/>
</dbReference>
<feature type="compositionally biased region" description="Basic and acidic residues" evidence="3">
    <location>
        <begin position="1333"/>
        <end position="1342"/>
    </location>
</feature>
<feature type="compositionally biased region" description="Pro residues" evidence="3">
    <location>
        <begin position="561"/>
        <end position="576"/>
    </location>
</feature>
<feature type="compositionally biased region" description="Polar residues" evidence="3">
    <location>
        <begin position="1539"/>
        <end position="1551"/>
    </location>
</feature>
<protein>
    <recommendedName>
        <fullName evidence="4">Methyltransferase type 11 domain-containing protein</fullName>
    </recommendedName>
</protein>
<evidence type="ECO:0000256" key="1">
    <source>
        <dbReference type="ARBA" id="ARBA00022603"/>
    </source>
</evidence>
<dbReference type="PANTHER" id="PTHR13069">
    <property type="entry name" value="ALKYLATED DNA REPAIR PROTEIN ALKB HOMOLOG 8"/>
    <property type="match status" value="1"/>
</dbReference>
<feature type="region of interest" description="Disordered" evidence="3">
    <location>
        <begin position="1315"/>
        <end position="1490"/>
    </location>
</feature>
<dbReference type="SUPFAM" id="SSF53335">
    <property type="entry name" value="S-adenosyl-L-methionine-dependent methyltransferases"/>
    <property type="match status" value="1"/>
</dbReference>
<feature type="compositionally biased region" description="Basic and acidic residues" evidence="3">
    <location>
        <begin position="1408"/>
        <end position="1424"/>
    </location>
</feature>
<evidence type="ECO:0000256" key="3">
    <source>
        <dbReference type="SAM" id="MobiDB-lite"/>
    </source>
</evidence>
<dbReference type="InterPro" id="IPR029063">
    <property type="entry name" value="SAM-dependent_MTases_sf"/>
</dbReference>
<dbReference type="FunFam" id="3.40.50.150:FF:000195">
    <property type="entry name" value="Methyltransferase domain containing protein"/>
    <property type="match status" value="1"/>
</dbReference>
<dbReference type="InterPro" id="IPR051422">
    <property type="entry name" value="AlkB_tRNA_MeTrf/Diox"/>
</dbReference>
<feature type="compositionally biased region" description="Polar residues" evidence="3">
    <location>
        <begin position="1344"/>
        <end position="1361"/>
    </location>
</feature>
<keyword evidence="2" id="KW-0808">Transferase</keyword>
<evidence type="ECO:0000313" key="6">
    <source>
        <dbReference type="Proteomes" id="UP001558652"/>
    </source>
</evidence>
<keyword evidence="1" id="KW-0489">Methyltransferase</keyword>
<gene>
    <name evidence="5" type="ORF">AAG570_013101</name>
</gene>
<feature type="domain" description="Methyltransferase type 11" evidence="4">
    <location>
        <begin position="2"/>
        <end position="90"/>
    </location>
</feature>
<organism evidence="5 6">
    <name type="scientific">Ranatra chinensis</name>
    <dbReference type="NCBI Taxonomy" id="642074"/>
    <lineage>
        <taxon>Eukaryota</taxon>
        <taxon>Metazoa</taxon>
        <taxon>Ecdysozoa</taxon>
        <taxon>Arthropoda</taxon>
        <taxon>Hexapoda</taxon>
        <taxon>Insecta</taxon>
        <taxon>Pterygota</taxon>
        <taxon>Neoptera</taxon>
        <taxon>Paraneoptera</taxon>
        <taxon>Hemiptera</taxon>
        <taxon>Heteroptera</taxon>
        <taxon>Panheteroptera</taxon>
        <taxon>Nepomorpha</taxon>
        <taxon>Nepidae</taxon>
        <taxon>Ranatrinae</taxon>
        <taxon>Ranatra</taxon>
    </lineage>
</organism>
<dbReference type="EMBL" id="JBFDAA010000008">
    <property type="protein sequence ID" value="KAL1130163.1"/>
    <property type="molecule type" value="Genomic_DNA"/>
</dbReference>
<feature type="region of interest" description="Disordered" evidence="3">
    <location>
        <begin position="495"/>
        <end position="656"/>
    </location>
</feature>
<keyword evidence="6" id="KW-1185">Reference proteome</keyword>
<evidence type="ECO:0000256" key="2">
    <source>
        <dbReference type="ARBA" id="ARBA00022679"/>
    </source>
</evidence>
<dbReference type="InterPro" id="IPR013216">
    <property type="entry name" value="Methyltransf_11"/>
</dbReference>
<accession>A0ABD0Z214</accession>
<evidence type="ECO:0000259" key="4">
    <source>
        <dbReference type="Pfam" id="PF08241"/>
    </source>
</evidence>
<feature type="region of interest" description="Disordered" evidence="3">
    <location>
        <begin position="968"/>
        <end position="994"/>
    </location>
</feature>
<feature type="region of interest" description="Disordered" evidence="3">
    <location>
        <begin position="1130"/>
        <end position="1161"/>
    </location>
</feature>
<dbReference type="GO" id="GO:0006400">
    <property type="term" value="P:tRNA modification"/>
    <property type="evidence" value="ECO:0007669"/>
    <property type="project" value="UniProtKB-ARBA"/>
</dbReference>
<evidence type="ECO:0000313" key="5">
    <source>
        <dbReference type="EMBL" id="KAL1130163.1"/>
    </source>
</evidence>
<dbReference type="Gene3D" id="3.40.50.150">
    <property type="entry name" value="Vaccinia Virus protein VP39"/>
    <property type="match status" value="2"/>
</dbReference>
<feature type="region of interest" description="Disordered" evidence="3">
    <location>
        <begin position="1522"/>
        <end position="1551"/>
    </location>
</feature>
<feature type="non-terminal residue" evidence="5">
    <location>
        <position position="1"/>
    </location>
</feature>
<sequence length="1610" mass="176635">AGCGSGKYLSVNPSVFKLGADRCSRLTEAAREDSRNEVLVCDNLALPFRDESFDAVLSIAVVHHFATTERRVGALRELARVLRIGGRLVISVWAMEQRHRKFESQDVLVPWHRPQTLSTPSLELTATTTTSEEDSHHHHPYAACAQTSDSDSSHSGNGGRRRGRNKQKEVATSQSSSSLSSPNETCYSFVRRALQKLAGGKRGGSRNRPWFLDSWTSCASKEPPPHRYDPEGCEDIQDLPIELRRLEEDQEAPIRRQTFACTSQLSDSPLNQKSKSLSDIINVDQKSIVRSRSSVPSLELANREAENSGSDIQPSPNSKPRLVKQKKSVCDEDIEGEEQDEATDMRDLIKALPEFKISAYGIHRKHNVFKQSSMNEEIMSAERLREKERVKQNIQKQASLNEELIYSRHNGTFDSLKDTLFSTSTAKRFQLLKNGLTNKIKSSTTGIEKVAGASIKNGFVRILQGWTSGDLVGPIPAPAPPSAPNPPEVKTLIIEGRKDQPGERRHSKEDGSDSSKDSSLQSDTSVDSEDSFASVIFVPKPEQMDQPSANTSPTLQSNPASPQPTSPKIKFPPPVSPKIKPSPQIPFGLPSHPSSPKMKHSGQLLSSPTPTSPKVKYFSQPTSPRPFQTTFLTSPPTRSPLKLQSSPNGAVSSPTCKTFPGTIKPVSHIYNTSNLPHLTPTSPTADFPRFVEPLNLPPLKQLTRTPSPSEKANTTAKSLTSPKEDMSVNNPKLKPILSPGISPTSAVKKTLAQVKIGPMTSELTEEKTENFKQIQEFFHQKSEITALNLGTRTQFPLVRRSTTLTGKSDSPPSRPVPRLLSLEIFNPETDDMDSDSSGLSSPDSVGSVISIKNEEDSTLVLEPIMEQKQEVSPSNEPTRTSGVGAEVTTQVSVEDSVEVKLEFEESVPEINSSPRLSPLLEAAADVATSLEETVDAVIQSSPLARRKNQLKGDPRLLLQENLLPRSTSRTDTVPLRKDSESIRWGHKSPAKNVGAVPKKKMTDFGRDSVPTKLDLEHIAQPNESKAETWDEECRQHLAEFAEKLSEKLLAEIDRYREQSSGIQPVSPIFPGITQDIRDMKDPYLCRLSEDLHDLTKLSIELNEKNLSCDIKLNEAECVNPNLLMGRVKGEGATTEERHIENEPNSGKRCTEGGSNDNTKIPAIMTSDFNNDVTLSYLSEEHIPLLQEELEDISNSNVLSPSIDDQEPIASEFIISDVFTPVGRKVIDINLDNGDAMTINKDDSICSISSESGHTEHCVESSDAESTGSDGIWADSRRNTILPSGKSLVSKLSTEYPVHSDNLICKEITRFELLPGKDAPRRPSISVEMSDPLEGAHKEKEDSNSDSSQLHLGISVESNEAADNSEKTGSSSDGSRSGSRRETIQISDSGSILSLRPGLSIESSDAGDVSDRGGSDGSRDSRRDTISLSDVTSSSQNSLLRPGNSMESSDAGDASERTGSDYSRQNTSSAGKTPSTASFTSDRASDCSKDARFADRRMARCDGRSSSEEMPLPKTSMNKLVRQRASTQEPPETLVKTESCETSLSGSTSQDSLLSESGGGAITFHRYYHVFREGELDQLIERYVENLHIISSYYDHANWCVIAEKVQVWTI</sequence>
<dbReference type="Proteomes" id="UP001558652">
    <property type="component" value="Unassembled WGS sequence"/>
</dbReference>
<feature type="region of interest" description="Disordered" evidence="3">
    <location>
        <begin position="292"/>
        <end position="341"/>
    </location>
</feature>
<dbReference type="GO" id="GO:0032259">
    <property type="term" value="P:methylation"/>
    <property type="evidence" value="ECO:0007669"/>
    <property type="project" value="UniProtKB-KW"/>
</dbReference>
<feature type="compositionally biased region" description="Polar residues" evidence="3">
    <location>
        <begin position="619"/>
        <end position="656"/>
    </location>
</feature>
<feature type="compositionally biased region" description="Polar residues" evidence="3">
    <location>
        <begin position="1459"/>
        <end position="1481"/>
    </location>
</feature>
<feature type="compositionally biased region" description="Basic and acidic residues" evidence="3">
    <location>
        <begin position="495"/>
        <end position="516"/>
    </location>
</feature>
<feature type="compositionally biased region" description="Basic and acidic residues" evidence="3">
    <location>
        <begin position="974"/>
        <end position="983"/>
    </location>
</feature>
<feature type="compositionally biased region" description="Polar residues" evidence="3">
    <location>
        <begin position="702"/>
        <end position="721"/>
    </location>
</feature>
<feature type="compositionally biased region" description="Polar residues" evidence="3">
    <location>
        <begin position="1425"/>
        <end position="1438"/>
    </location>
</feature>
<feature type="compositionally biased region" description="Polar residues" evidence="3">
    <location>
        <begin position="545"/>
        <end position="560"/>
    </location>
</feature>
<feature type="compositionally biased region" description="Low complexity" evidence="3">
    <location>
        <begin position="577"/>
        <end position="596"/>
    </location>
</feature>
<comment type="caution">
    <text evidence="5">The sequence shown here is derived from an EMBL/GenBank/DDBJ whole genome shotgun (WGS) entry which is preliminary data.</text>
</comment>
<feature type="region of interest" description="Disordered" evidence="3">
    <location>
        <begin position="119"/>
        <end position="183"/>
    </location>
</feature>
<dbReference type="GO" id="GO:0008175">
    <property type="term" value="F:tRNA methyltransferase activity"/>
    <property type="evidence" value="ECO:0007669"/>
    <property type="project" value="UniProtKB-ARBA"/>
</dbReference>
<dbReference type="CDD" id="cd02440">
    <property type="entry name" value="AdoMet_MTases"/>
    <property type="match status" value="1"/>
</dbReference>